<sequence length="154" mass="17432">MTAEILQYLSVYLGSTLKIIIGPVLGVTYGINVWITGTLTTLGMMTSVYLVTFFGTWVRHQTQAYFKKRRKNLFSPKTRRYVKIWQEYGVPGIAFLTPVLFMPIGGALLANAFGGKKADIIKYMWISCIFWGFLLSFLVAFAGDLLPFLDLPER</sequence>
<proteinExistence type="predicted"/>
<evidence type="ECO:0000256" key="1">
    <source>
        <dbReference type="SAM" id="Phobius"/>
    </source>
</evidence>
<name>A0ABT3CY00_9BACT</name>
<organism evidence="2 3">
    <name type="scientific">Reichenbachiella ulvae</name>
    <dbReference type="NCBI Taxonomy" id="2980104"/>
    <lineage>
        <taxon>Bacteria</taxon>
        <taxon>Pseudomonadati</taxon>
        <taxon>Bacteroidota</taxon>
        <taxon>Cytophagia</taxon>
        <taxon>Cytophagales</taxon>
        <taxon>Reichenbachiellaceae</taxon>
        <taxon>Reichenbachiella</taxon>
    </lineage>
</organism>
<keyword evidence="1" id="KW-0472">Membrane</keyword>
<keyword evidence="1" id="KW-0812">Transmembrane</keyword>
<reference evidence="2 3" key="1">
    <citation type="submission" date="2022-10" db="EMBL/GenBank/DDBJ databases">
        <title>Comparative genomics and taxonomic characterization of three novel marine species of genus Reichenbachiella exhibiting antioxidant and polysaccharide degradation activities.</title>
        <authorList>
            <person name="Muhammad N."/>
            <person name="Lee Y.-J."/>
            <person name="Ko J."/>
            <person name="Kim S.-G."/>
        </authorList>
    </citation>
    <scope>NUCLEOTIDE SEQUENCE [LARGE SCALE GENOMIC DNA]</scope>
    <source>
        <strain evidence="2 3">ABR2-5</strain>
    </source>
</reference>
<dbReference type="Proteomes" id="UP001300692">
    <property type="component" value="Unassembled WGS sequence"/>
</dbReference>
<comment type="caution">
    <text evidence="2">The sequence shown here is derived from an EMBL/GenBank/DDBJ whole genome shotgun (WGS) entry which is preliminary data.</text>
</comment>
<protein>
    <recommendedName>
        <fullName evidence="4">Small multi-drug export protein</fullName>
    </recommendedName>
</protein>
<evidence type="ECO:0000313" key="2">
    <source>
        <dbReference type="EMBL" id="MCV9388570.1"/>
    </source>
</evidence>
<feature type="transmembrane region" description="Helical" evidence="1">
    <location>
        <begin position="12"/>
        <end position="35"/>
    </location>
</feature>
<keyword evidence="1" id="KW-1133">Transmembrane helix</keyword>
<gene>
    <name evidence="2" type="ORF">N7U62_17930</name>
</gene>
<feature type="transmembrane region" description="Helical" evidence="1">
    <location>
        <begin position="41"/>
        <end position="60"/>
    </location>
</feature>
<evidence type="ECO:0008006" key="4">
    <source>
        <dbReference type="Google" id="ProtNLM"/>
    </source>
</evidence>
<feature type="transmembrane region" description="Helical" evidence="1">
    <location>
        <begin position="123"/>
        <end position="149"/>
    </location>
</feature>
<evidence type="ECO:0000313" key="3">
    <source>
        <dbReference type="Proteomes" id="UP001300692"/>
    </source>
</evidence>
<dbReference type="RefSeq" id="WP_264139444.1">
    <property type="nucleotide sequence ID" value="NZ_JAOYOD010000001.1"/>
</dbReference>
<feature type="transmembrane region" description="Helical" evidence="1">
    <location>
        <begin position="88"/>
        <end position="111"/>
    </location>
</feature>
<accession>A0ABT3CY00</accession>
<dbReference type="EMBL" id="JAOYOD010000001">
    <property type="protein sequence ID" value="MCV9388570.1"/>
    <property type="molecule type" value="Genomic_DNA"/>
</dbReference>
<keyword evidence="3" id="KW-1185">Reference proteome</keyword>